<organism evidence="2 3">
    <name type="scientific">Anabaena sphaerica FACHB-251</name>
    <dbReference type="NCBI Taxonomy" id="2692883"/>
    <lineage>
        <taxon>Bacteria</taxon>
        <taxon>Bacillati</taxon>
        <taxon>Cyanobacteriota</taxon>
        <taxon>Cyanophyceae</taxon>
        <taxon>Nostocales</taxon>
        <taxon>Nostocaceae</taxon>
        <taxon>Anabaena</taxon>
    </lineage>
</organism>
<dbReference type="AlphaFoldDB" id="A0A926WEJ5"/>
<dbReference type="Proteomes" id="UP000662185">
    <property type="component" value="Unassembled WGS sequence"/>
</dbReference>
<dbReference type="RefSeq" id="WP_190558110.1">
    <property type="nucleotide sequence ID" value="NZ_JACJQU010000002.1"/>
</dbReference>
<keyword evidence="3" id="KW-1185">Reference proteome</keyword>
<reference evidence="3" key="1">
    <citation type="journal article" date="2020" name="ISME J.">
        <title>Comparative genomics reveals insights into cyanobacterial evolution and habitat adaptation.</title>
        <authorList>
            <person name="Chen M.Y."/>
            <person name="Teng W.K."/>
            <person name="Zhao L."/>
            <person name="Hu C.X."/>
            <person name="Zhou Y.K."/>
            <person name="Han B.P."/>
            <person name="Song L.R."/>
            <person name="Shu W.S."/>
        </authorList>
    </citation>
    <scope>NUCLEOTIDE SEQUENCE [LARGE SCALE GENOMIC DNA]</scope>
    <source>
        <strain evidence="3">FACHB-251</strain>
    </source>
</reference>
<evidence type="ECO:0000313" key="2">
    <source>
        <dbReference type="EMBL" id="MBD2293094.1"/>
    </source>
</evidence>
<protein>
    <submittedName>
        <fullName evidence="2">Uncharacterized protein</fullName>
    </submittedName>
</protein>
<feature type="region of interest" description="Disordered" evidence="1">
    <location>
        <begin position="84"/>
        <end position="114"/>
    </location>
</feature>
<gene>
    <name evidence="2" type="ORF">H6G06_06240</name>
</gene>
<dbReference type="EMBL" id="JACJQU010000002">
    <property type="protein sequence ID" value="MBD2293094.1"/>
    <property type="molecule type" value="Genomic_DNA"/>
</dbReference>
<feature type="compositionally biased region" description="Basic and acidic residues" evidence="1">
    <location>
        <begin position="93"/>
        <end position="103"/>
    </location>
</feature>
<sequence length="160" mass="18639">MLEIKRLFNQMHRKVAIVMSAGLIWLMSLPMLPVQAAGYYSQKTHQVEITRPFFSTKERELVRTEPVRHYYSAQDRRKEKVYTTPEMGDDYIESGKRAGEVIPKELGTGSRQKNPINMLKRAGEELGNEPLKRTFGARDYERSEIEQELMQNKAARGDYR</sequence>
<proteinExistence type="predicted"/>
<evidence type="ECO:0000313" key="3">
    <source>
        <dbReference type="Proteomes" id="UP000662185"/>
    </source>
</evidence>
<name>A0A926WEJ5_9NOST</name>
<accession>A0A926WEJ5</accession>
<comment type="caution">
    <text evidence="2">The sequence shown here is derived from an EMBL/GenBank/DDBJ whole genome shotgun (WGS) entry which is preliminary data.</text>
</comment>
<evidence type="ECO:0000256" key="1">
    <source>
        <dbReference type="SAM" id="MobiDB-lite"/>
    </source>
</evidence>